<evidence type="ECO:0000313" key="2">
    <source>
        <dbReference type="WBParaSite" id="PS1159_v2.g12188.t1"/>
    </source>
</evidence>
<accession>A0AC35EZE6</accession>
<name>A0AC35EZE6_9BILA</name>
<dbReference type="WBParaSite" id="PS1159_v2.g12188.t1">
    <property type="protein sequence ID" value="PS1159_v2.g12188.t1"/>
    <property type="gene ID" value="PS1159_v2.g12188"/>
</dbReference>
<dbReference type="Proteomes" id="UP000887580">
    <property type="component" value="Unplaced"/>
</dbReference>
<proteinExistence type="predicted"/>
<reference evidence="2" key="1">
    <citation type="submission" date="2022-11" db="UniProtKB">
        <authorList>
            <consortium name="WormBaseParasite"/>
        </authorList>
    </citation>
    <scope>IDENTIFICATION</scope>
</reference>
<protein>
    <submittedName>
        <fullName evidence="2">Uncharacterized protein</fullName>
    </submittedName>
</protein>
<organism evidence="1 2">
    <name type="scientific">Panagrolaimus sp. PS1159</name>
    <dbReference type="NCBI Taxonomy" id="55785"/>
    <lineage>
        <taxon>Eukaryota</taxon>
        <taxon>Metazoa</taxon>
        <taxon>Ecdysozoa</taxon>
        <taxon>Nematoda</taxon>
        <taxon>Chromadorea</taxon>
        <taxon>Rhabditida</taxon>
        <taxon>Tylenchina</taxon>
        <taxon>Panagrolaimomorpha</taxon>
        <taxon>Panagrolaimoidea</taxon>
        <taxon>Panagrolaimidae</taxon>
        <taxon>Panagrolaimus</taxon>
    </lineage>
</organism>
<evidence type="ECO:0000313" key="1">
    <source>
        <dbReference type="Proteomes" id="UP000887580"/>
    </source>
</evidence>
<sequence length="79" mass="9544">MRWVSPGLDIHFDLKRSFLMYEKNRLFIGKILASKECHCYSPFFETKNGIIDEELITALDELRKAYLQRPHKNIYYLKF</sequence>